<name>A0ABN7XGL8_GIGMA</name>
<gene>
    <name evidence="1" type="ORF">GMARGA_LOCUS42807</name>
</gene>
<evidence type="ECO:0000313" key="1">
    <source>
        <dbReference type="EMBL" id="CAG8853986.1"/>
    </source>
</evidence>
<accession>A0ABN7XGL8</accession>
<evidence type="ECO:0000313" key="2">
    <source>
        <dbReference type="Proteomes" id="UP000789901"/>
    </source>
</evidence>
<protein>
    <submittedName>
        <fullName evidence="1">42645_t:CDS:1</fullName>
    </submittedName>
</protein>
<keyword evidence="2" id="KW-1185">Reference proteome</keyword>
<sequence length="58" mass="6528">MSKDSKNVAQYFNTRLPGAFIHVRPVLPYTFVCSVLSYMFTHLQGCPVLILPASSPRQ</sequence>
<dbReference type="EMBL" id="CAJVQB010131805">
    <property type="protein sequence ID" value="CAG8853986.1"/>
    <property type="molecule type" value="Genomic_DNA"/>
</dbReference>
<reference evidence="1 2" key="1">
    <citation type="submission" date="2021-06" db="EMBL/GenBank/DDBJ databases">
        <authorList>
            <person name="Kallberg Y."/>
            <person name="Tangrot J."/>
            <person name="Rosling A."/>
        </authorList>
    </citation>
    <scope>NUCLEOTIDE SEQUENCE [LARGE SCALE GENOMIC DNA]</scope>
    <source>
        <strain evidence="1 2">120-4 pot B 10/14</strain>
    </source>
</reference>
<comment type="caution">
    <text evidence="1">The sequence shown here is derived from an EMBL/GenBank/DDBJ whole genome shotgun (WGS) entry which is preliminary data.</text>
</comment>
<proteinExistence type="predicted"/>
<feature type="non-terminal residue" evidence="1">
    <location>
        <position position="58"/>
    </location>
</feature>
<organism evidence="1 2">
    <name type="scientific">Gigaspora margarita</name>
    <dbReference type="NCBI Taxonomy" id="4874"/>
    <lineage>
        <taxon>Eukaryota</taxon>
        <taxon>Fungi</taxon>
        <taxon>Fungi incertae sedis</taxon>
        <taxon>Mucoromycota</taxon>
        <taxon>Glomeromycotina</taxon>
        <taxon>Glomeromycetes</taxon>
        <taxon>Diversisporales</taxon>
        <taxon>Gigasporaceae</taxon>
        <taxon>Gigaspora</taxon>
    </lineage>
</organism>
<dbReference type="Proteomes" id="UP000789901">
    <property type="component" value="Unassembled WGS sequence"/>
</dbReference>